<gene>
    <name evidence="1" type="ORF">GMST_22040</name>
</gene>
<sequence>MREAMISGQECLVGEVSQSTRAAGVGLWFLDQQPNAAEAWDAVAVFTGAAAHLDRSTGSSESDCTPFNCVSCAGAALCGGRATIN</sequence>
<dbReference type="Proteomes" id="UP000556026">
    <property type="component" value="Unassembled WGS sequence"/>
</dbReference>
<dbReference type="AlphaFoldDB" id="A0A6V8MJM0"/>
<organism evidence="1 2">
    <name type="scientific">Geomonas silvestris</name>
    <dbReference type="NCBI Taxonomy" id="2740184"/>
    <lineage>
        <taxon>Bacteria</taxon>
        <taxon>Pseudomonadati</taxon>
        <taxon>Thermodesulfobacteriota</taxon>
        <taxon>Desulfuromonadia</taxon>
        <taxon>Geobacterales</taxon>
        <taxon>Geobacteraceae</taxon>
        <taxon>Geomonas</taxon>
    </lineage>
</organism>
<comment type="caution">
    <text evidence="1">The sequence shown here is derived from an EMBL/GenBank/DDBJ whole genome shotgun (WGS) entry which is preliminary data.</text>
</comment>
<evidence type="ECO:0000313" key="1">
    <source>
        <dbReference type="EMBL" id="GFO59879.1"/>
    </source>
</evidence>
<keyword evidence="2" id="KW-1185">Reference proteome</keyword>
<name>A0A6V8MJM0_9BACT</name>
<protein>
    <submittedName>
        <fullName evidence="1">Uncharacterized protein</fullName>
    </submittedName>
</protein>
<accession>A0A6V8MJM0</accession>
<dbReference type="EMBL" id="BLXX01000005">
    <property type="protein sequence ID" value="GFO59879.1"/>
    <property type="molecule type" value="Genomic_DNA"/>
</dbReference>
<proteinExistence type="predicted"/>
<evidence type="ECO:0000313" key="2">
    <source>
        <dbReference type="Proteomes" id="UP000556026"/>
    </source>
</evidence>
<reference evidence="2" key="1">
    <citation type="submission" date="2020-06" db="EMBL/GenBank/DDBJ databases">
        <title>Draft genomic sequence of Geomonas sp. Red330.</title>
        <authorList>
            <person name="Itoh H."/>
            <person name="Zhenxing X."/>
            <person name="Ushijima N."/>
            <person name="Masuda Y."/>
            <person name="Shiratori Y."/>
            <person name="Senoo K."/>
        </authorList>
    </citation>
    <scope>NUCLEOTIDE SEQUENCE [LARGE SCALE GENOMIC DNA]</scope>
    <source>
        <strain evidence="2">Red330</strain>
    </source>
</reference>